<feature type="transmembrane region" description="Helical" evidence="1">
    <location>
        <begin position="5"/>
        <end position="23"/>
    </location>
</feature>
<accession>M5RJD1</accession>
<protein>
    <submittedName>
        <fullName evidence="2">Membrane protein</fullName>
    </submittedName>
</protein>
<dbReference type="EMBL" id="ANOG01001081">
    <property type="protein sequence ID" value="EMI15487.1"/>
    <property type="molecule type" value="Genomic_DNA"/>
</dbReference>
<dbReference type="OrthoDB" id="214269at2"/>
<feature type="transmembrane region" description="Helical" evidence="1">
    <location>
        <begin position="349"/>
        <end position="368"/>
    </location>
</feature>
<name>M5RJD1_9BACT</name>
<keyword evidence="1" id="KW-0812">Transmembrane</keyword>
<evidence type="ECO:0000256" key="1">
    <source>
        <dbReference type="SAM" id="Phobius"/>
    </source>
</evidence>
<proteinExistence type="predicted"/>
<feature type="transmembrane region" description="Helical" evidence="1">
    <location>
        <begin position="101"/>
        <end position="120"/>
    </location>
</feature>
<comment type="caution">
    <text evidence="2">The sequence shown here is derived from an EMBL/GenBank/DDBJ whole genome shotgun (WGS) entry which is preliminary data.</text>
</comment>
<evidence type="ECO:0000313" key="3">
    <source>
        <dbReference type="Proteomes" id="UP000011991"/>
    </source>
</evidence>
<feature type="transmembrane region" description="Helical" evidence="1">
    <location>
        <begin position="155"/>
        <end position="181"/>
    </location>
</feature>
<sequence length="446" mass="48199">MKPAFAYWISFVVGGVFVAWLSGRLEPHFVSDSTSYLDYSFSSLDSIGRSIRTPGYPLWLLAFRSIVGLEWVPLAQVIVHAMAASWFAIELRRLGMMHRYSVIAGIAVAVGCTAMDNINIISTDAIAASAGVMVATALLRFSTAADSWRWATATVILSVIAIMLRPAYLFLIPWLLAAGGLLGRVHGQSWKTAIGNAMIVSIATLVPILAWMGLRMVAVNDFGILPFGHQNLAGVLVQLVSDEELETLPGDAAAMGKAIVLKKQKLAATGHTFAAGEAAATMTIDARWDEMTYFVVVPAAKSLAGDDPVAQHNAIKSMNKEIIRQYPRRYILWVAKNGRRGAWAIAADMVMHPIFLAAILCLAAWLIYAATRGIPCSGDLDNARVMRSLTIITLTYLFAKLGFVILTSPGIGRFSDAAAIFLPAWLAVVAVQCSSPRPECKTKAIE</sequence>
<feature type="transmembrane region" description="Helical" evidence="1">
    <location>
        <begin position="126"/>
        <end position="143"/>
    </location>
</feature>
<gene>
    <name evidence="2" type="ORF">RMSM_07588</name>
</gene>
<keyword evidence="3" id="KW-1185">Reference proteome</keyword>
<evidence type="ECO:0000313" key="2">
    <source>
        <dbReference type="EMBL" id="EMI15487.1"/>
    </source>
</evidence>
<dbReference type="RefSeq" id="WP_008709053.1">
    <property type="nucleotide sequence ID" value="NZ_ANOG01001081.1"/>
</dbReference>
<feature type="transmembrane region" description="Helical" evidence="1">
    <location>
        <begin position="71"/>
        <end position="89"/>
    </location>
</feature>
<dbReference type="AlphaFoldDB" id="M5RJD1"/>
<keyword evidence="1" id="KW-1133">Transmembrane helix</keyword>
<dbReference type="PATRIC" id="fig|1265738.3.peg.7576"/>
<organism evidence="2 3">
    <name type="scientific">Rhodopirellula maiorica SM1</name>
    <dbReference type="NCBI Taxonomy" id="1265738"/>
    <lineage>
        <taxon>Bacteria</taxon>
        <taxon>Pseudomonadati</taxon>
        <taxon>Planctomycetota</taxon>
        <taxon>Planctomycetia</taxon>
        <taxon>Pirellulales</taxon>
        <taxon>Pirellulaceae</taxon>
        <taxon>Novipirellula</taxon>
    </lineage>
</organism>
<feature type="transmembrane region" description="Helical" evidence="1">
    <location>
        <begin position="388"/>
        <end position="407"/>
    </location>
</feature>
<dbReference type="Proteomes" id="UP000011991">
    <property type="component" value="Unassembled WGS sequence"/>
</dbReference>
<feature type="transmembrane region" description="Helical" evidence="1">
    <location>
        <begin position="193"/>
        <end position="214"/>
    </location>
</feature>
<keyword evidence="1" id="KW-0472">Membrane</keyword>
<reference evidence="2 3" key="1">
    <citation type="journal article" date="2013" name="Mar. Genomics">
        <title>Expression of sulfatases in Rhodopirellula baltica and the diversity of sulfatases in the genus Rhodopirellula.</title>
        <authorList>
            <person name="Wegner C.E."/>
            <person name="Richter-Heitmann T."/>
            <person name="Klindworth A."/>
            <person name="Klockow C."/>
            <person name="Richter M."/>
            <person name="Achstetter T."/>
            <person name="Glockner F.O."/>
            <person name="Harder J."/>
        </authorList>
    </citation>
    <scope>NUCLEOTIDE SEQUENCE [LARGE SCALE GENOMIC DNA]</scope>
    <source>
        <strain evidence="2 3">SM1</strain>
    </source>
</reference>